<gene>
    <name evidence="1" type="ORF">CYJ10_20840</name>
</gene>
<name>A0A2N5C971_9BURK</name>
<dbReference type="RefSeq" id="WP_146002083.1">
    <property type="nucleotide sequence ID" value="NZ_PJRP01000010.1"/>
</dbReference>
<proteinExistence type="predicted"/>
<evidence type="ECO:0000313" key="2">
    <source>
        <dbReference type="Proteomes" id="UP000234341"/>
    </source>
</evidence>
<reference evidence="1 2" key="1">
    <citation type="submission" date="2017-12" db="EMBL/GenBank/DDBJ databases">
        <title>Genome sequence of the active heterotrophic nitrifier-denitrifier, Cupriavidus pauculus UM1.</title>
        <authorList>
            <person name="Putonti C."/>
            <person name="Castignetti D."/>
        </authorList>
    </citation>
    <scope>NUCLEOTIDE SEQUENCE [LARGE SCALE GENOMIC DNA]</scope>
    <source>
        <strain evidence="1 2">UM1</strain>
    </source>
</reference>
<dbReference type="AlphaFoldDB" id="A0A2N5C971"/>
<accession>A0A2N5C971</accession>
<dbReference type="Proteomes" id="UP000234341">
    <property type="component" value="Unassembled WGS sequence"/>
</dbReference>
<comment type="caution">
    <text evidence="1">The sequence shown here is derived from an EMBL/GenBank/DDBJ whole genome shotgun (WGS) entry which is preliminary data.</text>
</comment>
<dbReference type="EMBL" id="PJRP01000010">
    <property type="protein sequence ID" value="PLP98744.1"/>
    <property type="molecule type" value="Genomic_DNA"/>
</dbReference>
<sequence length="106" mass="11563">MNTNIVPATSGQRAVDVWVSHATGRIEVSHRVTAIVAWEIAYSSRTEALQAKPIVHDQRGVLGVLSGTDSVQANGCDFPSIPQFVQHVIELHRIDSTTGPQWFIST</sequence>
<evidence type="ECO:0000313" key="1">
    <source>
        <dbReference type="EMBL" id="PLP98744.1"/>
    </source>
</evidence>
<protein>
    <submittedName>
        <fullName evidence="1">Uncharacterized protein</fullName>
    </submittedName>
</protein>
<organism evidence="1 2">
    <name type="scientific">Cupriavidus pauculus</name>
    <dbReference type="NCBI Taxonomy" id="82633"/>
    <lineage>
        <taxon>Bacteria</taxon>
        <taxon>Pseudomonadati</taxon>
        <taxon>Pseudomonadota</taxon>
        <taxon>Betaproteobacteria</taxon>
        <taxon>Burkholderiales</taxon>
        <taxon>Burkholderiaceae</taxon>
        <taxon>Cupriavidus</taxon>
    </lineage>
</organism>